<dbReference type="SUPFAM" id="SSF52743">
    <property type="entry name" value="Subtilisin-like"/>
    <property type="match status" value="1"/>
</dbReference>
<reference evidence="7 8" key="1">
    <citation type="journal article" date="2013" name="PLoS ONE">
        <title>Cultivation and Complete Genome Sequencing of Gloeobacter kilaueensis sp. nov., from a Lava Cave in Kilauea Caldera, Hawai'i.</title>
        <authorList>
            <person name="Saw J.H."/>
            <person name="Schatz M."/>
            <person name="Brown M.V."/>
            <person name="Kunkel D.D."/>
            <person name="Foster J.S."/>
            <person name="Shick H."/>
            <person name="Christensen S."/>
            <person name="Hou S."/>
            <person name="Wan X."/>
            <person name="Donachie S.P."/>
        </authorList>
    </citation>
    <scope>NUCLEOTIDE SEQUENCE [LARGE SCALE GENOMIC DNA]</scope>
    <source>
        <strain evidence="8">JS</strain>
    </source>
</reference>
<evidence type="ECO:0000256" key="1">
    <source>
        <dbReference type="ARBA" id="ARBA00011073"/>
    </source>
</evidence>
<dbReference type="InterPro" id="IPR015500">
    <property type="entry name" value="Peptidase_S8_subtilisin-rel"/>
</dbReference>
<dbReference type="GO" id="GO:0006508">
    <property type="term" value="P:proteolysis"/>
    <property type="evidence" value="ECO:0007669"/>
    <property type="project" value="UniProtKB-KW"/>
</dbReference>
<dbReference type="InterPro" id="IPR050131">
    <property type="entry name" value="Peptidase_S8_subtilisin-like"/>
</dbReference>
<dbReference type="PANTHER" id="PTHR43806">
    <property type="entry name" value="PEPTIDASE S8"/>
    <property type="match status" value="1"/>
</dbReference>
<dbReference type="STRING" id="1183438.GKIL_3050"/>
<dbReference type="PATRIC" id="fig|1183438.3.peg.3001"/>
<protein>
    <submittedName>
        <fullName evidence="7">Peptidase S8 and S53 subtilisin kexin sedolisin</fullName>
        <ecNumber evidence="7">3.4.21.112</ecNumber>
    </submittedName>
</protein>
<dbReference type="GO" id="GO:0004252">
    <property type="term" value="F:serine-type endopeptidase activity"/>
    <property type="evidence" value="ECO:0007669"/>
    <property type="project" value="UniProtKB-UniRule"/>
</dbReference>
<sequence>MESEALAKARMVVHNRYGADLESKASDAFCIVHGLPTVATEAFFESAVASTASIPLEAPAAVIEFAHSSEVVAERSQATDAIRNSPTWDQIKETIAELNQFEELPLRATQLLRDRSIRSSRENFYRTIGVMRGAIERGARAFIQPGTSSLNTYASARTSEVCWLNRTILTWADLRVLSELASDRSIEQLDLPRQLTAEVSIPGLPSKAPEFRLSSGRTGKGIIVAVIDSEVALQHPALVGRVIQKRNYSREPWGNPDAHGTTVAGIIAAQSDQYDGIAPNATIYNYKVLATNRFSNGNDFYGNLAIQSALEDGAHIANCSWGAGPISDGRSREARACNAAWQYGLTIVKSAGNNGPTAGSLTSPADAEGIIVVGATDETGVTVQDYSSRGPLKNGEHRPHLVAVGGTTLRGVDGCTVGGDFGDCGYGTSFAAPYITGLIALLLEGEPDLEPDQLRTKLLHLCNPLRAHSLDVDGEGFPLLPL</sequence>
<dbReference type="InterPro" id="IPR000209">
    <property type="entry name" value="Peptidase_S8/S53_dom"/>
</dbReference>
<dbReference type="Gene3D" id="3.40.50.200">
    <property type="entry name" value="Peptidase S8/S53 domain"/>
    <property type="match status" value="1"/>
</dbReference>
<keyword evidence="8" id="KW-1185">Reference proteome</keyword>
<feature type="domain" description="Peptidase S8/S53" evidence="6">
    <location>
        <begin position="219"/>
        <end position="460"/>
    </location>
</feature>
<name>U5QK66_GLOK1</name>
<dbReference type="InterPro" id="IPR036852">
    <property type="entry name" value="Peptidase_S8/S53_dom_sf"/>
</dbReference>
<accession>U5QK66</accession>
<dbReference type="PROSITE" id="PS51892">
    <property type="entry name" value="SUBTILASE"/>
    <property type="match status" value="1"/>
</dbReference>
<evidence type="ECO:0000313" key="7">
    <source>
        <dbReference type="EMBL" id="AGY59296.1"/>
    </source>
</evidence>
<dbReference type="InterPro" id="IPR022398">
    <property type="entry name" value="Peptidase_S8_His-AS"/>
</dbReference>
<feature type="active site" description="Charge relay system" evidence="5">
    <location>
        <position position="429"/>
    </location>
</feature>
<comment type="similarity">
    <text evidence="1 5">Belongs to the peptidase S8 family.</text>
</comment>
<dbReference type="eggNOG" id="COG1404">
    <property type="taxonomic scope" value="Bacteria"/>
</dbReference>
<dbReference type="KEGG" id="glj:GKIL_3050"/>
<evidence type="ECO:0000259" key="6">
    <source>
        <dbReference type="Pfam" id="PF00082"/>
    </source>
</evidence>
<evidence type="ECO:0000256" key="3">
    <source>
        <dbReference type="ARBA" id="ARBA00022801"/>
    </source>
</evidence>
<evidence type="ECO:0000256" key="5">
    <source>
        <dbReference type="PROSITE-ProRule" id="PRU01240"/>
    </source>
</evidence>
<dbReference type="PROSITE" id="PS00138">
    <property type="entry name" value="SUBTILASE_SER"/>
    <property type="match status" value="1"/>
</dbReference>
<dbReference type="EMBL" id="CP003587">
    <property type="protein sequence ID" value="AGY59296.1"/>
    <property type="molecule type" value="Genomic_DNA"/>
</dbReference>
<organism evidence="7 8">
    <name type="scientific">Gloeobacter kilaueensis (strain ATCC BAA-2537 / CCAP 1431/1 / ULC 316 / JS1)</name>
    <dbReference type="NCBI Taxonomy" id="1183438"/>
    <lineage>
        <taxon>Bacteria</taxon>
        <taxon>Bacillati</taxon>
        <taxon>Cyanobacteriota</taxon>
        <taxon>Cyanophyceae</taxon>
        <taxon>Gloeobacterales</taxon>
        <taxon>Gloeobacteraceae</taxon>
        <taxon>Gloeobacter</taxon>
    </lineage>
</organism>
<dbReference type="Proteomes" id="UP000017396">
    <property type="component" value="Chromosome"/>
</dbReference>
<proteinExistence type="inferred from homology"/>
<keyword evidence="2 5" id="KW-0645">Protease</keyword>
<keyword evidence="3 5" id="KW-0378">Hydrolase</keyword>
<dbReference type="InterPro" id="IPR023828">
    <property type="entry name" value="Peptidase_S8_Ser-AS"/>
</dbReference>
<dbReference type="PROSITE" id="PS00137">
    <property type="entry name" value="SUBTILASE_HIS"/>
    <property type="match status" value="1"/>
</dbReference>
<dbReference type="PRINTS" id="PR00723">
    <property type="entry name" value="SUBTILISIN"/>
</dbReference>
<dbReference type="EC" id="3.4.21.112" evidence="7"/>
<gene>
    <name evidence="7" type="ORF">GKIL_3050</name>
</gene>
<dbReference type="HOGENOM" id="CLU_565919_0_0_3"/>
<feature type="active site" description="Charge relay system" evidence="5">
    <location>
        <position position="259"/>
    </location>
</feature>
<dbReference type="AlphaFoldDB" id="U5QK66"/>
<evidence type="ECO:0000256" key="4">
    <source>
        <dbReference type="ARBA" id="ARBA00022825"/>
    </source>
</evidence>
<dbReference type="Pfam" id="PF00082">
    <property type="entry name" value="Peptidase_S8"/>
    <property type="match status" value="1"/>
</dbReference>
<evidence type="ECO:0000313" key="8">
    <source>
        <dbReference type="Proteomes" id="UP000017396"/>
    </source>
</evidence>
<keyword evidence="4 5" id="KW-0720">Serine protease</keyword>
<feature type="active site" description="Charge relay system" evidence="5">
    <location>
        <position position="228"/>
    </location>
</feature>
<dbReference type="PANTHER" id="PTHR43806:SF11">
    <property type="entry name" value="CEREVISIN-RELATED"/>
    <property type="match status" value="1"/>
</dbReference>
<evidence type="ECO:0000256" key="2">
    <source>
        <dbReference type="ARBA" id="ARBA00022670"/>
    </source>
</evidence>